<dbReference type="GO" id="GO:0005886">
    <property type="term" value="C:plasma membrane"/>
    <property type="evidence" value="ECO:0007669"/>
    <property type="project" value="InterPro"/>
</dbReference>
<dbReference type="GO" id="GO:0019210">
    <property type="term" value="F:kinase inhibitor activity"/>
    <property type="evidence" value="ECO:0007669"/>
    <property type="project" value="InterPro"/>
</dbReference>
<dbReference type="InterPro" id="IPR039620">
    <property type="entry name" value="BKI1/MAKR1/3/4"/>
</dbReference>
<evidence type="ECO:0000313" key="2">
    <source>
        <dbReference type="EMBL" id="KAH7441411.1"/>
    </source>
</evidence>
<feature type="compositionally biased region" description="Basic and acidic residues" evidence="1">
    <location>
        <begin position="403"/>
        <end position="419"/>
    </location>
</feature>
<evidence type="ECO:0000313" key="3">
    <source>
        <dbReference type="Proteomes" id="UP000825935"/>
    </source>
</evidence>
<keyword evidence="3" id="KW-1185">Reference proteome</keyword>
<comment type="caution">
    <text evidence="2">The sequence shown here is derived from an EMBL/GenBank/DDBJ whole genome shotgun (WGS) entry which is preliminary data.</text>
</comment>
<feature type="compositionally biased region" description="Low complexity" evidence="1">
    <location>
        <begin position="32"/>
        <end position="49"/>
    </location>
</feature>
<dbReference type="Proteomes" id="UP000825935">
    <property type="component" value="Chromosome 3"/>
</dbReference>
<feature type="region of interest" description="Disordered" evidence="1">
    <location>
        <begin position="455"/>
        <end position="476"/>
    </location>
</feature>
<dbReference type="PANTHER" id="PTHR33312:SF21">
    <property type="entry name" value="MEMBRANE-ASSOCIATED KINASE REGULATOR 3-RELATED"/>
    <property type="match status" value="1"/>
</dbReference>
<feature type="region of interest" description="Disordered" evidence="1">
    <location>
        <begin position="389"/>
        <end position="424"/>
    </location>
</feature>
<accession>A0A8T2UYV3</accession>
<dbReference type="EMBL" id="CM035408">
    <property type="protein sequence ID" value="KAH7441411.1"/>
    <property type="molecule type" value="Genomic_DNA"/>
</dbReference>
<feature type="region of interest" description="Disordered" evidence="1">
    <location>
        <begin position="204"/>
        <end position="224"/>
    </location>
</feature>
<feature type="compositionally biased region" description="Basic and acidic residues" evidence="1">
    <location>
        <begin position="7"/>
        <end position="29"/>
    </location>
</feature>
<sequence length="503" mass="55063">MEETPVAEDKQAAGDREDKQPAEDREDKQTASARSQPSRSSSGSYGCVSRRVSGESQDFEFNKLVGEMKSASIGTKDHLGTLELASADELFFNGHLLPLQYRESWSQPLFHSSPLSSSLSTKPSPETSCISPSLIGDQELRFSSSCRLMETSGLELSSSPTLVFSRSSSFRSSSSCSKCSSYYHLNGNHNCNCMMNLWDSSTGSSGDSGSSSRDSNGSSQDTCNGCENHRDRHLRYRNYAHNPSSANGSPYCKGKQRFTHSWRRLFRGLRRAPAHAAVVRGSSRVSSPHKQDKQTSSYFIGTSSIAACGYRVPERRECPLGDKHRLPAMQGTKKNAGSEMRETISGCEKGHVSAEFGAFNQNFRNRRSFKWQSYARKIKPISLIKDKLVGSHGQSSKGGRRSQAHETRSAELEDSESRTAWKQPLPGSCTHDHLRYCTNGRAVNNQCPSRLHSLSSSCPASARSSPSNSGLLSPPISTLSTMQEIQSAVQGAIAHCKQSISAQ</sequence>
<protein>
    <submittedName>
        <fullName evidence="2">Uncharacterized protein</fullName>
    </submittedName>
</protein>
<evidence type="ECO:0000256" key="1">
    <source>
        <dbReference type="SAM" id="MobiDB-lite"/>
    </source>
</evidence>
<feature type="region of interest" description="Disordered" evidence="1">
    <location>
        <begin position="1"/>
        <end position="49"/>
    </location>
</feature>
<proteinExistence type="predicted"/>
<name>A0A8T2UYV3_CERRI</name>
<gene>
    <name evidence="2" type="ORF">KP509_03G037600</name>
</gene>
<dbReference type="PANTHER" id="PTHR33312">
    <property type="entry name" value="MEMBRANE-ASSOCIATED KINASE REGULATOR 4-RELATED"/>
    <property type="match status" value="1"/>
</dbReference>
<feature type="compositionally biased region" description="Low complexity" evidence="1">
    <location>
        <begin position="204"/>
        <end position="221"/>
    </location>
</feature>
<organism evidence="2 3">
    <name type="scientific">Ceratopteris richardii</name>
    <name type="common">Triangle waterfern</name>
    <dbReference type="NCBI Taxonomy" id="49495"/>
    <lineage>
        <taxon>Eukaryota</taxon>
        <taxon>Viridiplantae</taxon>
        <taxon>Streptophyta</taxon>
        <taxon>Embryophyta</taxon>
        <taxon>Tracheophyta</taxon>
        <taxon>Polypodiopsida</taxon>
        <taxon>Polypodiidae</taxon>
        <taxon>Polypodiales</taxon>
        <taxon>Pteridineae</taxon>
        <taxon>Pteridaceae</taxon>
        <taxon>Parkerioideae</taxon>
        <taxon>Ceratopteris</taxon>
    </lineage>
</organism>
<dbReference type="AlphaFoldDB" id="A0A8T2UYV3"/>
<reference evidence="2" key="1">
    <citation type="submission" date="2021-08" db="EMBL/GenBank/DDBJ databases">
        <title>WGS assembly of Ceratopteris richardii.</title>
        <authorList>
            <person name="Marchant D.B."/>
            <person name="Chen G."/>
            <person name="Jenkins J."/>
            <person name="Shu S."/>
            <person name="Leebens-Mack J."/>
            <person name="Grimwood J."/>
            <person name="Schmutz J."/>
            <person name="Soltis P."/>
            <person name="Soltis D."/>
            <person name="Chen Z.-H."/>
        </authorList>
    </citation>
    <scope>NUCLEOTIDE SEQUENCE</scope>
    <source>
        <strain evidence="2">Whitten #5841</strain>
        <tissue evidence="2">Leaf</tissue>
    </source>
</reference>